<dbReference type="AlphaFoldDB" id="A0A0V0QF55"/>
<organism evidence="2 3">
    <name type="scientific">Pseudocohnilembus persalinus</name>
    <name type="common">Ciliate</name>
    <dbReference type="NCBI Taxonomy" id="266149"/>
    <lineage>
        <taxon>Eukaryota</taxon>
        <taxon>Sar</taxon>
        <taxon>Alveolata</taxon>
        <taxon>Ciliophora</taxon>
        <taxon>Intramacronucleata</taxon>
        <taxon>Oligohymenophorea</taxon>
        <taxon>Scuticociliatia</taxon>
        <taxon>Philasterida</taxon>
        <taxon>Pseudocohnilembidae</taxon>
        <taxon>Pseudocohnilembus</taxon>
    </lineage>
</organism>
<dbReference type="Proteomes" id="UP000054937">
    <property type="component" value="Unassembled WGS sequence"/>
</dbReference>
<feature type="region of interest" description="Disordered" evidence="1">
    <location>
        <begin position="42"/>
        <end position="106"/>
    </location>
</feature>
<dbReference type="InParanoid" id="A0A0V0QF55"/>
<evidence type="ECO:0000313" key="2">
    <source>
        <dbReference type="EMBL" id="KRX00776.1"/>
    </source>
</evidence>
<reference evidence="2 3" key="1">
    <citation type="journal article" date="2015" name="Sci. Rep.">
        <title>Genome of the facultative scuticociliatosis pathogen Pseudocohnilembus persalinus provides insight into its virulence through horizontal gene transfer.</title>
        <authorList>
            <person name="Xiong J."/>
            <person name="Wang G."/>
            <person name="Cheng J."/>
            <person name="Tian M."/>
            <person name="Pan X."/>
            <person name="Warren A."/>
            <person name="Jiang C."/>
            <person name="Yuan D."/>
            <person name="Miao W."/>
        </authorList>
    </citation>
    <scope>NUCLEOTIDE SEQUENCE [LARGE SCALE GENOMIC DNA]</scope>
    <source>
        <strain evidence="2">36N120E</strain>
    </source>
</reference>
<evidence type="ECO:0000313" key="3">
    <source>
        <dbReference type="Proteomes" id="UP000054937"/>
    </source>
</evidence>
<feature type="compositionally biased region" description="Basic and acidic residues" evidence="1">
    <location>
        <begin position="69"/>
        <end position="78"/>
    </location>
</feature>
<comment type="caution">
    <text evidence="2">The sequence shown here is derived from an EMBL/GenBank/DDBJ whole genome shotgun (WGS) entry which is preliminary data.</text>
</comment>
<accession>A0A0V0QF55</accession>
<name>A0A0V0QF55_PSEPJ</name>
<dbReference type="EMBL" id="LDAU01000182">
    <property type="protein sequence ID" value="KRX00776.1"/>
    <property type="molecule type" value="Genomic_DNA"/>
</dbReference>
<proteinExistence type="predicted"/>
<gene>
    <name evidence="2" type="ORF">PPERSA_03036</name>
</gene>
<keyword evidence="3" id="KW-1185">Reference proteome</keyword>
<protein>
    <submittedName>
        <fullName evidence="2">Uncharacterized protein</fullName>
    </submittedName>
</protein>
<sequence>MDESFTEQNLPQILISKQFLSTEKPDETLTINRNYEIQKFKDQNKKTQADSENLTSSTLNSPLQNQKLNEQKQEDKNQESINQKQNKNQGFQGFKKCKKGTQNSNNHQTCETQILCENQESRDNTTFFKQKIGQENGSKKQKQTLNTSHVPINMMNNLVTHLIKIYTSQIKCKCIKFSNESQSKQQPLVKEEEKQDQCINKNNTQIEVDTNEIKINNDNFESEKQQSIDLLSQKNINQNTDKVDNNNKFNNNNDNVNICRRCKELQIISSMKKSKIKNIRSFQKLWQNMRIRVLSENYLTSFATYQILNKKYRSANNRKALYECLTAFLSGTRNPDKFWKLI</sequence>
<feature type="compositionally biased region" description="Low complexity" evidence="1">
    <location>
        <begin position="82"/>
        <end position="94"/>
    </location>
</feature>
<feature type="compositionally biased region" description="Polar residues" evidence="1">
    <location>
        <begin position="50"/>
        <end position="68"/>
    </location>
</feature>
<evidence type="ECO:0000256" key="1">
    <source>
        <dbReference type="SAM" id="MobiDB-lite"/>
    </source>
</evidence>